<evidence type="ECO:0000313" key="9">
    <source>
        <dbReference type="EMBL" id="NGN44233.1"/>
    </source>
</evidence>
<sequence length="482" mass="50637">MSLSSALSIAQNSLLNTSRQTSVVSRNVAEEKNADYARRTAVLSSTAPGARVVVIQRATNEQLFRQNLSAVSSWSGQTTLYTGMDRLSLAVDGVDNALSPATSITELQKALQTYSATPTNRTLADNAINAARNVVRSLNDGAAAIQTFRVETDQQISTAVNELNNLLSQFQDANKEIVSGTASGRDVNDALDKRDALLKQISEYVPVSTFTRSNNDMVVMTADGTTLFETVPRSITFQPEAAYPSGTAGNKVYIDGVPVTMGSGGNTTAGGKIAGLLQLRDSVATTMQSQLDEVARGLISAFAETDPNGVLADAPGLFTWPGAPAMPADGTLVNGLAGQISLNAAFVSNPEYLRDGGANGAGYVHNTEGGASYTDLLIKYGDRMDEPMAFDAATGIGGTVSLATYSANSIGWFQGVRKDASTAAESKEALAVRTAEALSNETGVNVDMELSMLLELENSYSASARLIKAVDEMLATLLAAVR</sequence>
<evidence type="ECO:0000256" key="6">
    <source>
        <dbReference type="ARBA" id="ARBA00023143"/>
    </source>
</evidence>
<evidence type="ECO:0000256" key="4">
    <source>
        <dbReference type="ARBA" id="ARBA00016244"/>
    </source>
</evidence>
<reference evidence="9 10" key="1">
    <citation type="submission" date="2020-02" db="EMBL/GenBank/DDBJ databases">
        <title>Genome sequence of the type strain CGMCC 1.15528 of Mesorhizobium zhangyense.</title>
        <authorList>
            <person name="Gao J."/>
            <person name="Sun J."/>
        </authorList>
    </citation>
    <scope>NUCLEOTIDE SEQUENCE [LARGE SCALE GENOMIC DNA]</scope>
    <source>
        <strain evidence="9 10">CGMCC 1.15528</strain>
    </source>
</reference>
<dbReference type="PANTHER" id="PTHR30033:SF1">
    <property type="entry name" value="FLAGELLAR HOOK-ASSOCIATED PROTEIN 1"/>
    <property type="match status" value="1"/>
</dbReference>
<organism evidence="9 10">
    <name type="scientific">Mesorhizobium zhangyense</name>
    <dbReference type="NCBI Taxonomy" id="1776730"/>
    <lineage>
        <taxon>Bacteria</taxon>
        <taxon>Pseudomonadati</taxon>
        <taxon>Pseudomonadota</taxon>
        <taxon>Alphaproteobacteria</taxon>
        <taxon>Hyphomicrobiales</taxon>
        <taxon>Phyllobacteriaceae</taxon>
        <taxon>Mesorhizobium</taxon>
    </lineage>
</organism>
<evidence type="ECO:0000259" key="7">
    <source>
        <dbReference type="Pfam" id="PF06429"/>
    </source>
</evidence>
<dbReference type="NCBIfam" id="TIGR02492">
    <property type="entry name" value="flgK_ends"/>
    <property type="match status" value="1"/>
</dbReference>
<evidence type="ECO:0000313" key="10">
    <source>
        <dbReference type="Proteomes" id="UP000481252"/>
    </source>
</evidence>
<dbReference type="GO" id="GO:0009424">
    <property type="term" value="C:bacterial-type flagellum hook"/>
    <property type="evidence" value="ECO:0007669"/>
    <property type="project" value="InterPro"/>
</dbReference>
<dbReference type="AlphaFoldDB" id="A0A7C9RDU3"/>
<comment type="similarity">
    <text evidence="3">Belongs to the flagella basal body rod proteins family.</text>
</comment>
<comment type="caution">
    <text evidence="9">The sequence shown here is derived from an EMBL/GenBank/DDBJ whole genome shotgun (WGS) entry which is preliminary data.</text>
</comment>
<proteinExistence type="inferred from homology"/>
<keyword evidence="9" id="KW-0966">Cell projection</keyword>
<dbReference type="SUPFAM" id="SSF64518">
    <property type="entry name" value="Phase 1 flagellin"/>
    <property type="match status" value="1"/>
</dbReference>
<dbReference type="Pfam" id="PF22638">
    <property type="entry name" value="FlgK_D1"/>
    <property type="match status" value="1"/>
</dbReference>
<dbReference type="InterPro" id="IPR010930">
    <property type="entry name" value="Flg_bb/hook_C_dom"/>
</dbReference>
<dbReference type="RefSeq" id="WP_165120630.1">
    <property type="nucleotide sequence ID" value="NZ_JAAKZG010000014.1"/>
</dbReference>
<evidence type="ECO:0000256" key="3">
    <source>
        <dbReference type="ARBA" id="ARBA00009677"/>
    </source>
</evidence>
<evidence type="ECO:0000256" key="2">
    <source>
        <dbReference type="ARBA" id="ARBA00004613"/>
    </source>
</evidence>
<keyword evidence="5" id="KW-0964">Secreted</keyword>
<feature type="domain" description="Flagellar hook-associated protein FlgK helical" evidence="8">
    <location>
        <begin position="101"/>
        <end position="311"/>
    </location>
</feature>
<dbReference type="GO" id="GO:0044780">
    <property type="term" value="P:bacterial-type flagellum assembly"/>
    <property type="evidence" value="ECO:0007669"/>
    <property type="project" value="InterPro"/>
</dbReference>
<dbReference type="Proteomes" id="UP000481252">
    <property type="component" value="Unassembled WGS sequence"/>
</dbReference>
<dbReference type="InterPro" id="IPR053927">
    <property type="entry name" value="FlgK_helical"/>
</dbReference>
<dbReference type="Pfam" id="PF06429">
    <property type="entry name" value="Flg_bbr_C"/>
    <property type="match status" value="1"/>
</dbReference>
<gene>
    <name evidence="9" type="primary">flgK</name>
    <name evidence="9" type="ORF">G6N74_24490</name>
</gene>
<dbReference type="GO" id="GO:0005576">
    <property type="term" value="C:extracellular region"/>
    <property type="evidence" value="ECO:0007669"/>
    <property type="project" value="UniProtKB-SubCell"/>
</dbReference>
<evidence type="ECO:0000256" key="5">
    <source>
        <dbReference type="ARBA" id="ARBA00022525"/>
    </source>
</evidence>
<evidence type="ECO:0000256" key="1">
    <source>
        <dbReference type="ARBA" id="ARBA00004365"/>
    </source>
</evidence>
<dbReference type="GO" id="GO:0005198">
    <property type="term" value="F:structural molecule activity"/>
    <property type="evidence" value="ECO:0007669"/>
    <property type="project" value="InterPro"/>
</dbReference>
<dbReference type="EMBL" id="JAAKZG010000014">
    <property type="protein sequence ID" value="NGN44233.1"/>
    <property type="molecule type" value="Genomic_DNA"/>
</dbReference>
<accession>A0A7C9RDU3</accession>
<comment type="subcellular location">
    <subcellularLocation>
        <location evidence="1">Bacterial flagellum</location>
    </subcellularLocation>
    <subcellularLocation>
        <location evidence="2">Secreted</location>
    </subcellularLocation>
</comment>
<keyword evidence="9" id="KW-0282">Flagellum</keyword>
<name>A0A7C9RDU3_9HYPH</name>
<dbReference type="InterPro" id="IPR002371">
    <property type="entry name" value="FlgK"/>
</dbReference>
<feature type="domain" description="Flagellar basal-body/hook protein C-terminal" evidence="7">
    <location>
        <begin position="442"/>
        <end position="478"/>
    </location>
</feature>
<evidence type="ECO:0000259" key="8">
    <source>
        <dbReference type="Pfam" id="PF22638"/>
    </source>
</evidence>
<keyword evidence="6" id="KW-0975">Bacterial flagellum</keyword>
<protein>
    <recommendedName>
        <fullName evidence="4">Flagellar hook-associated protein 1</fullName>
    </recommendedName>
</protein>
<keyword evidence="10" id="KW-1185">Reference proteome</keyword>
<dbReference type="PANTHER" id="PTHR30033">
    <property type="entry name" value="FLAGELLAR HOOK-ASSOCIATED PROTEIN 1"/>
    <property type="match status" value="1"/>
</dbReference>
<keyword evidence="9" id="KW-0969">Cilium</keyword>